<dbReference type="CDD" id="cd01185">
    <property type="entry name" value="INTN1_C_like"/>
    <property type="match status" value="1"/>
</dbReference>
<dbReference type="InterPro" id="IPR050090">
    <property type="entry name" value="Tyrosine_recombinase_XerCD"/>
</dbReference>
<dbReference type="InterPro" id="IPR002104">
    <property type="entry name" value="Integrase_catalytic"/>
</dbReference>
<proteinExistence type="inferred from homology"/>
<dbReference type="Pfam" id="PF17293">
    <property type="entry name" value="Arm-DNA-bind_5"/>
    <property type="match status" value="1"/>
</dbReference>
<dbReference type="InterPro" id="IPR013762">
    <property type="entry name" value="Integrase-like_cat_sf"/>
</dbReference>
<dbReference type="PANTHER" id="PTHR30349">
    <property type="entry name" value="PHAGE INTEGRASE-RELATED"/>
    <property type="match status" value="1"/>
</dbReference>
<keyword evidence="6" id="KW-1185">Reference proteome</keyword>
<protein>
    <submittedName>
        <fullName evidence="5">Site-specific integrase</fullName>
    </submittedName>
</protein>
<evidence type="ECO:0000259" key="4">
    <source>
        <dbReference type="PROSITE" id="PS51898"/>
    </source>
</evidence>
<dbReference type="InterPro" id="IPR035386">
    <property type="entry name" value="Arm-DNA-bind_5"/>
</dbReference>
<accession>A0ABT4L8K7</accession>
<dbReference type="Proteomes" id="UP001144347">
    <property type="component" value="Unassembled WGS sequence"/>
</dbReference>
<dbReference type="PROSITE" id="PS51898">
    <property type="entry name" value="TYR_RECOMBINASE"/>
    <property type="match status" value="1"/>
</dbReference>
<reference evidence="5" key="1">
    <citation type="submission" date="2022-12" db="EMBL/GenBank/DDBJ databases">
        <title>Genome sequence of HCMS5-2.</title>
        <authorList>
            <person name="Woo H."/>
        </authorList>
    </citation>
    <scope>NUCLEOTIDE SEQUENCE</scope>
    <source>
        <strain evidence="5">HCMS5-2</strain>
    </source>
</reference>
<sequence>MEKSFGLRFFLKNVKNKKNDEKYVYIKITVDGKQKELSLKRTWNPDNWNQNKGRASGTKEEAAALNSFIESITAKVYQTKKAFFDNNRQLTAKTLMNVAMGIEPVNRTILNVFSEHIKSMQLLVGIEYKQRTVHRYKTAYNHLSCFIKSNSATKDIELKAITYDFISDYYYWLRKEKKCSYNSTVKYLILFKRITIICQKKGWINIDPFIGFKTSPKEISVSPLKDAELRAIETCQILRSRLLAVRDIFLFCCYTGLAYVDVKNLKYSNLFDGIDGNKWIEVIREKTAQISRIPLLPIALDIMILYKNKQLSLGNEYVLPVLSNQKMNKYLKEIAELSGIKRNLTFHIARHTFATTITLSNGVPIETVSKMLGHRSLKQTQHYARVLDEKISSEMDSLKNKLKIPK</sequence>
<keyword evidence="3" id="KW-0233">DNA recombination</keyword>
<feature type="domain" description="Tyr recombinase" evidence="4">
    <location>
        <begin position="214"/>
        <end position="396"/>
    </location>
</feature>
<dbReference type="InterPro" id="IPR011010">
    <property type="entry name" value="DNA_brk_join_enz"/>
</dbReference>
<dbReference type="SUPFAM" id="SSF56349">
    <property type="entry name" value="DNA breaking-rejoining enzymes"/>
    <property type="match status" value="1"/>
</dbReference>
<dbReference type="Pfam" id="PF00589">
    <property type="entry name" value="Phage_integrase"/>
    <property type="match status" value="1"/>
</dbReference>
<comment type="similarity">
    <text evidence="1">Belongs to the 'phage' integrase family.</text>
</comment>
<dbReference type="InterPro" id="IPR010998">
    <property type="entry name" value="Integrase_recombinase_N"/>
</dbReference>
<dbReference type="EMBL" id="JAPWGM010000003">
    <property type="protein sequence ID" value="MCZ4244258.1"/>
    <property type="molecule type" value="Genomic_DNA"/>
</dbReference>
<keyword evidence="2" id="KW-0238">DNA-binding</keyword>
<name>A0ABT4L8K7_9SPHI</name>
<organism evidence="5 6">
    <name type="scientific">Pedobacter punctiformis</name>
    <dbReference type="NCBI Taxonomy" id="3004097"/>
    <lineage>
        <taxon>Bacteria</taxon>
        <taxon>Pseudomonadati</taxon>
        <taxon>Bacteroidota</taxon>
        <taxon>Sphingobacteriia</taxon>
        <taxon>Sphingobacteriales</taxon>
        <taxon>Sphingobacteriaceae</taxon>
        <taxon>Pedobacter</taxon>
    </lineage>
</organism>
<gene>
    <name evidence="5" type="ORF">O0955_09605</name>
</gene>
<evidence type="ECO:0000256" key="2">
    <source>
        <dbReference type="ARBA" id="ARBA00023125"/>
    </source>
</evidence>
<dbReference type="InterPro" id="IPR025269">
    <property type="entry name" value="SAM-like_dom"/>
</dbReference>
<dbReference type="Gene3D" id="1.10.150.130">
    <property type="match status" value="1"/>
</dbReference>
<evidence type="ECO:0000256" key="1">
    <source>
        <dbReference type="ARBA" id="ARBA00008857"/>
    </source>
</evidence>
<dbReference type="Gene3D" id="1.10.443.10">
    <property type="entry name" value="Intergrase catalytic core"/>
    <property type="match status" value="1"/>
</dbReference>
<dbReference type="PANTHER" id="PTHR30349:SF64">
    <property type="entry name" value="PROPHAGE INTEGRASE INTD-RELATED"/>
    <property type="match status" value="1"/>
</dbReference>
<evidence type="ECO:0000313" key="5">
    <source>
        <dbReference type="EMBL" id="MCZ4244258.1"/>
    </source>
</evidence>
<comment type="caution">
    <text evidence="5">The sequence shown here is derived from an EMBL/GenBank/DDBJ whole genome shotgun (WGS) entry which is preliminary data.</text>
</comment>
<dbReference type="Pfam" id="PF13102">
    <property type="entry name" value="Phage_int_SAM_5"/>
    <property type="match status" value="1"/>
</dbReference>
<evidence type="ECO:0000313" key="6">
    <source>
        <dbReference type="Proteomes" id="UP001144347"/>
    </source>
</evidence>
<evidence type="ECO:0000256" key="3">
    <source>
        <dbReference type="ARBA" id="ARBA00023172"/>
    </source>
</evidence>
<dbReference type="RefSeq" id="WP_269427331.1">
    <property type="nucleotide sequence ID" value="NZ_JAPWGM010000003.1"/>
</dbReference>